<gene>
    <name evidence="5" type="ORF">EG849_09080</name>
</gene>
<keyword evidence="1" id="KW-0805">Transcription regulation</keyword>
<dbReference type="InterPro" id="IPR011051">
    <property type="entry name" value="RmlC_Cupin_sf"/>
</dbReference>
<evidence type="ECO:0000313" key="6">
    <source>
        <dbReference type="Proteomes" id="UP000271937"/>
    </source>
</evidence>
<dbReference type="Gene3D" id="2.60.120.10">
    <property type="entry name" value="Jelly Rolls"/>
    <property type="match status" value="1"/>
</dbReference>
<dbReference type="Pfam" id="PF02311">
    <property type="entry name" value="AraC_binding"/>
    <property type="match status" value="1"/>
</dbReference>
<organism evidence="5 6">
    <name type="scientific">Flavobacterium macacae</name>
    <dbReference type="NCBI Taxonomy" id="2488993"/>
    <lineage>
        <taxon>Bacteria</taxon>
        <taxon>Pseudomonadati</taxon>
        <taxon>Bacteroidota</taxon>
        <taxon>Flavobacteriia</taxon>
        <taxon>Flavobacteriales</taxon>
        <taxon>Flavobacteriaceae</taxon>
        <taxon>Flavobacterium</taxon>
    </lineage>
</organism>
<dbReference type="PANTHER" id="PTHR11019:SF159">
    <property type="entry name" value="TRANSCRIPTIONAL REGULATOR-RELATED"/>
    <property type="match status" value="1"/>
</dbReference>
<name>A0A3P3W8Q7_9FLAO</name>
<reference evidence="5 6" key="1">
    <citation type="submission" date="2018-11" db="EMBL/GenBank/DDBJ databases">
        <title>Flavobacterium sp. nov., YIM 102600 draft genome.</title>
        <authorList>
            <person name="Li G."/>
            <person name="Jiang Y."/>
        </authorList>
    </citation>
    <scope>NUCLEOTIDE SEQUENCE [LARGE SCALE GENOMIC DNA]</scope>
    <source>
        <strain evidence="5 6">YIM 102600</strain>
    </source>
</reference>
<evidence type="ECO:0000259" key="4">
    <source>
        <dbReference type="PROSITE" id="PS01124"/>
    </source>
</evidence>
<dbReference type="EMBL" id="RQVR01000009">
    <property type="protein sequence ID" value="RRJ91084.1"/>
    <property type="molecule type" value="Genomic_DNA"/>
</dbReference>
<evidence type="ECO:0000313" key="5">
    <source>
        <dbReference type="EMBL" id="RRJ91084.1"/>
    </source>
</evidence>
<feature type="domain" description="HTH araC/xylS-type" evidence="4">
    <location>
        <begin position="168"/>
        <end position="266"/>
    </location>
</feature>
<evidence type="ECO:0000256" key="2">
    <source>
        <dbReference type="ARBA" id="ARBA00023125"/>
    </source>
</evidence>
<dbReference type="RefSeq" id="WP_125012767.1">
    <property type="nucleotide sequence ID" value="NZ_RQVR01000009.1"/>
</dbReference>
<dbReference type="SMART" id="SM00342">
    <property type="entry name" value="HTH_ARAC"/>
    <property type="match status" value="1"/>
</dbReference>
<keyword evidence="6" id="KW-1185">Reference proteome</keyword>
<dbReference type="InterPro" id="IPR009057">
    <property type="entry name" value="Homeodomain-like_sf"/>
</dbReference>
<dbReference type="Gene3D" id="1.10.10.60">
    <property type="entry name" value="Homeodomain-like"/>
    <property type="match status" value="2"/>
</dbReference>
<dbReference type="InterPro" id="IPR003313">
    <property type="entry name" value="AraC-bd"/>
</dbReference>
<sequence length="275" mass="31983">MLNSKSFEEKYYIKNVDADEKSIYCHHDLMGEHLIPTHQHKKAQFLYTEGGIIHVTTETHTYFLPARHFLWIPANTAHSIHTSSENAIMRNLYFPQNTNEHEFYSIEGIYPANDLLLQMMLFTNRWNGHLKKGSRHYTIANAIKAILPEICTAQLHLSLPFADDSRLKNILLYVDQNLGEPILFSELAGRFGFSERSLYRLFEKDLRMSFIQYFTIRRILKAMELLLDKKLSVNEVAQAVGYNSAPTFSNTFFKVLGQRPTEYVNGVEILRKEET</sequence>
<dbReference type="InterPro" id="IPR014710">
    <property type="entry name" value="RmlC-like_jellyroll"/>
</dbReference>
<dbReference type="GO" id="GO:0043565">
    <property type="term" value="F:sequence-specific DNA binding"/>
    <property type="evidence" value="ECO:0007669"/>
    <property type="project" value="InterPro"/>
</dbReference>
<dbReference type="OrthoDB" id="1266582at2"/>
<keyword evidence="2" id="KW-0238">DNA-binding</keyword>
<dbReference type="SUPFAM" id="SSF46689">
    <property type="entry name" value="Homeodomain-like"/>
    <property type="match status" value="2"/>
</dbReference>
<proteinExistence type="predicted"/>
<evidence type="ECO:0000256" key="3">
    <source>
        <dbReference type="ARBA" id="ARBA00023163"/>
    </source>
</evidence>
<accession>A0A3P3W8Q7</accession>
<dbReference type="Pfam" id="PF12833">
    <property type="entry name" value="HTH_18"/>
    <property type="match status" value="1"/>
</dbReference>
<dbReference type="PROSITE" id="PS01124">
    <property type="entry name" value="HTH_ARAC_FAMILY_2"/>
    <property type="match status" value="1"/>
</dbReference>
<evidence type="ECO:0000256" key="1">
    <source>
        <dbReference type="ARBA" id="ARBA00023015"/>
    </source>
</evidence>
<dbReference type="InterPro" id="IPR018060">
    <property type="entry name" value="HTH_AraC"/>
</dbReference>
<dbReference type="AlphaFoldDB" id="A0A3P3W8Q7"/>
<comment type="caution">
    <text evidence="5">The sequence shown here is derived from an EMBL/GenBank/DDBJ whole genome shotgun (WGS) entry which is preliminary data.</text>
</comment>
<dbReference type="SUPFAM" id="SSF51182">
    <property type="entry name" value="RmlC-like cupins"/>
    <property type="match status" value="1"/>
</dbReference>
<dbReference type="Proteomes" id="UP000271937">
    <property type="component" value="Unassembled WGS sequence"/>
</dbReference>
<keyword evidence="3" id="KW-0804">Transcription</keyword>
<protein>
    <submittedName>
        <fullName evidence="5">AraC family transcriptional regulator</fullName>
    </submittedName>
</protein>
<dbReference type="GO" id="GO:0003700">
    <property type="term" value="F:DNA-binding transcription factor activity"/>
    <property type="evidence" value="ECO:0007669"/>
    <property type="project" value="InterPro"/>
</dbReference>
<dbReference type="PANTHER" id="PTHR11019">
    <property type="entry name" value="HTH-TYPE TRANSCRIPTIONAL REGULATOR NIMR"/>
    <property type="match status" value="1"/>
</dbReference>